<gene>
    <name evidence="2" type="ORF">BDK51DRAFT_45129</name>
</gene>
<accession>A0A4V1ISL8</accession>
<evidence type="ECO:0000256" key="1">
    <source>
        <dbReference type="SAM" id="Coils"/>
    </source>
</evidence>
<keyword evidence="1" id="KW-0175">Coiled coil</keyword>
<evidence type="ECO:0000313" key="2">
    <source>
        <dbReference type="EMBL" id="RKO94007.1"/>
    </source>
</evidence>
<name>A0A4V1ISL8_9FUNG</name>
<dbReference type="AlphaFoldDB" id="A0A4V1ISL8"/>
<protein>
    <submittedName>
        <fullName evidence="2">Uncharacterized protein</fullName>
    </submittedName>
</protein>
<dbReference type="EMBL" id="KZ994043">
    <property type="protein sequence ID" value="RKO94007.1"/>
    <property type="molecule type" value="Genomic_DNA"/>
</dbReference>
<dbReference type="Proteomes" id="UP000269721">
    <property type="component" value="Unassembled WGS sequence"/>
</dbReference>
<organism evidence="2 3">
    <name type="scientific">Blyttiomyces helicus</name>
    <dbReference type="NCBI Taxonomy" id="388810"/>
    <lineage>
        <taxon>Eukaryota</taxon>
        <taxon>Fungi</taxon>
        <taxon>Fungi incertae sedis</taxon>
        <taxon>Chytridiomycota</taxon>
        <taxon>Chytridiomycota incertae sedis</taxon>
        <taxon>Chytridiomycetes</taxon>
        <taxon>Chytridiomycetes incertae sedis</taxon>
        <taxon>Blyttiomyces</taxon>
    </lineage>
</organism>
<keyword evidence="3" id="KW-1185">Reference proteome</keyword>
<evidence type="ECO:0000313" key="3">
    <source>
        <dbReference type="Proteomes" id="UP000269721"/>
    </source>
</evidence>
<reference evidence="3" key="1">
    <citation type="journal article" date="2018" name="Nat. Microbiol.">
        <title>Leveraging single-cell genomics to expand the fungal tree of life.</title>
        <authorList>
            <person name="Ahrendt S.R."/>
            <person name="Quandt C.A."/>
            <person name="Ciobanu D."/>
            <person name="Clum A."/>
            <person name="Salamov A."/>
            <person name="Andreopoulos B."/>
            <person name="Cheng J.F."/>
            <person name="Woyke T."/>
            <person name="Pelin A."/>
            <person name="Henrissat B."/>
            <person name="Reynolds N.K."/>
            <person name="Benny G.L."/>
            <person name="Smith M.E."/>
            <person name="James T.Y."/>
            <person name="Grigoriev I.V."/>
        </authorList>
    </citation>
    <scope>NUCLEOTIDE SEQUENCE [LARGE SCALE GENOMIC DNA]</scope>
</reference>
<feature type="coiled-coil region" evidence="1">
    <location>
        <begin position="75"/>
        <end position="123"/>
    </location>
</feature>
<proteinExistence type="predicted"/>
<sequence>MSRHSETDILSFADIDSAFDYIEQTVQTLKLETAKALNLAGTLNDLHSTINEYLTDSDNKQDFLIALGNALFTEIDDLEIEKESITKQIHILTDEINDKQRIIDSINKDIPFKEQELEHLKQTVMARLNPEVRNIAQAVTESQQANQQTELLIQKFKQTDEILDNLKRKRDDSIDSLRRKAQKRNNLTGKFYNLLEQQRGLETVANNVQDLVPEDAFYDPMEQNIDRIPIDSTNTTLGSAKKDSQANAALAQAVNNKFAQDKNGKVGKNRRK</sequence>